<dbReference type="PANTHER" id="PTHR10953:SF102">
    <property type="entry name" value="ADENYLYLTRANSFERASE AND SULFURTRANSFERASE MOCS3"/>
    <property type="match status" value="1"/>
</dbReference>
<reference evidence="3 4" key="1">
    <citation type="journal article" date="2008" name="DNA Res.">
        <title>Determination of the genome sequence of Porphyromonas gingivalis strain ATCC 33277 and genomic comparison with strain W83 revealed extensive genome rearrangements in P. gingivalis.</title>
        <authorList>
            <person name="Naito M."/>
            <person name="Hirakawa H."/>
            <person name="Yamashita A."/>
            <person name="Ohara N."/>
            <person name="Shoji M."/>
            <person name="Yukitake H."/>
            <person name="Nakayama K."/>
            <person name="Toh H."/>
            <person name="Yoshimura F."/>
            <person name="Kuhara S."/>
            <person name="Hattori M."/>
            <person name="Hayashi T."/>
            <person name="Nakayama K."/>
        </authorList>
    </citation>
    <scope>NUCLEOTIDE SEQUENCE [LARGE SCALE GENOMIC DNA]</scope>
    <source>
        <strain evidence="4">ATCC 33277 / DSM 20709 / CIP 103683 / JCM 12257 / NCTC 11834 / 2561</strain>
    </source>
</reference>
<name>B2RKZ0_PORG3</name>
<evidence type="ECO:0000313" key="3">
    <source>
        <dbReference type="EMBL" id="BAG34035.1"/>
    </source>
</evidence>
<feature type="domain" description="THIF-type NAD/FAD binding fold" evidence="2">
    <location>
        <begin position="23"/>
        <end position="248"/>
    </location>
</feature>
<dbReference type="Gene3D" id="3.40.50.720">
    <property type="entry name" value="NAD(P)-binding Rossmann-like Domain"/>
    <property type="match status" value="1"/>
</dbReference>
<dbReference type="KEGG" id="pgn:PGN_1516"/>
<dbReference type="InterPro" id="IPR045886">
    <property type="entry name" value="ThiF/MoeB/HesA"/>
</dbReference>
<organism evidence="3 4">
    <name type="scientific">Porphyromonas gingivalis (strain ATCC 33277 / DSM 20709 / CIP 103683 / JCM 12257 / NCTC 11834 / 2561)</name>
    <dbReference type="NCBI Taxonomy" id="431947"/>
    <lineage>
        <taxon>Bacteria</taxon>
        <taxon>Pseudomonadati</taxon>
        <taxon>Bacteroidota</taxon>
        <taxon>Bacteroidia</taxon>
        <taxon>Bacteroidales</taxon>
        <taxon>Porphyromonadaceae</taxon>
        <taxon>Porphyromonas</taxon>
    </lineage>
</organism>
<accession>B2RKZ0</accession>
<proteinExistence type="inferred from homology"/>
<gene>
    <name evidence="3" type="ordered locus">PGN_1516</name>
</gene>
<sequence>MGFPSGVSSVRFICMKPNFSERYARQTALPEVGADGQQRLDSSHVLVIGAGGLGCPVLQYLCAAGVGHISVVDDDRVDISNLQRQVLFSEADLGQPKAIAAVARLQAMNSDCRPEAFTERFTELNAEMLAGECNLIIDASDNAETRYLIDRASLALGIPWIYGSIAGWRGQFTVFGYGHPVPYSDLFPSGEAAPEEVPLAVIGALSGAVGSMMAAEAIKILLGRPAEETLSGRLLLMDLLHGESRTIRY</sequence>
<dbReference type="GO" id="GO:0005829">
    <property type="term" value="C:cytosol"/>
    <property type="evidence" value="ECO:0007669"/>
    <property type="project" value="TreeGrafter"/>
</dbReference>
<dbReference type="AlphaFoldDB" id="B2RKZ0"/>
<evidence type="ECO:0000313" key="4">
    <source>
        <dbReference type="Proteomes" id="UP000008842"/>
    </source>
</evidence>
<dbReference type="PANTHER" id="PTHR10953">
    <property type="entry name" value="UBIQUITIN-ACTIVATING ENZYME E1"/>
    <property type="match status" value="1"/>
</dbReference>
<dbReference type="InterPro" id="IPR000594">
    <property type="entry name" value="ThiF_NAD_FAD-bd"/>
</dbReference>
<dbReference type="InterPro" id="IPR035985">
    <property type="entry name" value="Ubiquitin-activating_enz"/>
</dbReference>
<dbReference type="eggNOG" id="COG0476">
    <property type="taxonomic scope" value="Bacteria"/>
</dbReference>
<evidence type="ECO:0000256" key="1">
    <source>
        <dbReference type="ARBA" id="ARBA00009919"/>
    </source>
</evidence>
<dbReference type="Proteomes" id="UP000008842">
    <property type="component" value="Chromosome"/>
</dbReference>
<dbReference type="Pfam" id="PF00899">
    <property type="entry name" value="ThiF"/>
    <property type="match status" value="1"/>
</dbReference>
<evidence type="ECO:0000259" key="2">
    <source>
        <dbReference type="Pfam" id="PF00899"/>
    </source>
</evidence>
<dbReference type="GO" id="GO:0008146">
    <property type="term" value="F:sulfotransferase activity"/>
    <property type="evidence" value="ECO:0007669"/>
    <property type="project" value="TreeGrafter"/>
</dbReference>
<comment type="similarity">
    <text evidence="1">Belongs to the HesA/MoeB/ThiF family.</text>
</comment>
<dbReference type="HOGENOM" id="CLU_013325_10_4_10"/>
<dbReference type="SUPFAM" id="SSF69572">
    <property type="entry name" value="Activating enzymes of the ubiquitin-like proteins"/>
    <property type="match status" value="1"/>
</dbReference>
<dbReference type="CDD" id="cd00757">
    <property type="entry name" value="ThiF_MoeB_HesA_family"/>
    <property type="match status" value="1"/>
</dbReference>
<protein>
    <submittedName>
        <fullName evidence="3">Probable molybdopterin biosynthesis MoeB protein</fullName>
    </submittedName>
</protein>
<dbReference type="GO" id="GO:0016779">
    <property type="term" value="F:nucleotidyltransferase activity"/>
    <property type="evidence" value="ECO:0007669"/>
    <property type="project" value="TreeGrafter"/>
</dbReference>
<dbReference type="FunFam" id="3.40.50.720:FF:000080">
    <property type="entry name" value="Thiazole biosynthesis adenylyltransferase ThiF"/>
    <property type="match status" value="1"/>
</dbReference>
<dbReference type="GO" id="GO:0008641">
    <property type="term" value="F:ubiquitin-like modifier activating enzyme activity"/>
    <property type="evidence" value="ECO:0007669"/>
    <property type="project" value="InterPro"/>
</dbReference>
<dbReference type="EMBL" id="AP009380">
    <property type="protein sequence ID" value="BAG34035.1"/>
    <property type="molecule type" value="Genomic_DNA"/>
</dbReference>
<dbReference type="GO" id="GO:0004792">
    <property type="term" value="F:thiosulfate-cyanide sulfurtransferase activity"/>
    <property type="evidence" value="ECO:0007669"/>
    <property type="project" value="TreeGrafter"/>
</dbReference>